<reference evidence="1" key="1">
    <citation type="submission" date="2014-11" db="EMBL/GenBank/DDBJ databases">
        <authorList>
            <person name="Amaro Gonzalez C."/>
        </authorList>
    </citation>
    <scope>NUCLEOTIDE SEQUENCE</scope>
</reference>
<evidence type="ECO:0000313" key="1">
    <source>
        <dbReference type="EMBL" id="JAH58208.1"/>
    </source>
</evidence>
<proteinExistence type="predicted"/>
<protein>
    <submittedName>
        <fullName evidence="1">Uncharacterized protein</fullName>
    </submittedName>
</protein>
<reference evidence="1" key="2">
    <citation type="journal article" date="2015" name="Fish Shellfish Immunol.">
        <title>Early steps in the European eel (Anguilla anguilla)-Vibrio vulnificus interaction in the gills: Role of the RtxA13 toxin.</title>
        <authorList>
            <person name="Callol A."/>
            <person name="Pajuelo D."/>
            <person name="Ebbesson L."/>
            <person name="Teles M."/>
            <person name="MacKenzie S."/>
            <person name="Amaro C."/>
        </authorList>
    </citation>
    <scope>NUCLEOTIDE SEQUENCE</scope>
</reference>
<dbReference type="AlphaFoldDB" id="A0A0E9TZP3"/>
<dbReference type="EMBL" id="GBXM01050369">
    <property type="protein sequence ID" value="JAH58208.1"/>
    <property type="molecule type" value="Transcribed_RNA"/>
</dbReference>
<name>A0A0E9TZP3_ANGAN</name>
<sequence length="22" mass="2451">MTLFHKGKINLLAGSGILQFYV</sequence>
<accession>A0A0E9TZP3</accession>
<organism evidence="1">
    <name type="scientific">Anguilla anguilla</name>
    <name type="common">European freshwater eel</name>
    <name type="synonym">Muraena anguilla</name>
    <dbReference type="NCBI Taxonomy" id="7936"/>
    <lineage>
        <taxon>Eukaryota</taxon>
        <taxon>Metazoa</taxon>
        <taxon>Chordata</taxon>
        <taxon>Craniata</taxon>
        <taxon>Vertebrata</taxon>
        <taxon>Euteleostomi</taxon>
        <taxon>Actinopterygii</taxon>
        <taxon>Neopterygii</taxon>
        <taxon>Teleostei</taxon>
        <taxon>Anguilliformes</taxon>
        <taxon>Anguillidae</taxon>
        <taxon>Anguilla</taxon>
    </lineage>
</organism>